<keyword evidence="1" id="KW-0378">Hydrolase</keyword>
<accession>A0A381TAB4</accession>
<dbReference type="EMBL" id="UINC01004274">
    <property type="protein sequence ID" value="SVA13116.1"/>
    <property type="molecule type" value="Genomic_DNA"/>
</dbReference>
<dbReference type="GO" id="GO:0008235">
    <property type="term" value="F:metalloexopeptidase activity"/>
    <property type="evidence" value="ECO:0007669"/>
    <property type="project" value="InterPro"/>
</dbReference>
<proteinExistence type="predicted"/>
<dbReference type="PROSITE" id="PS00758">
    <property type="entry name" value="ARGE_DAPE_CPG2_1"/>
    <property type="match status" value="1"/>
</dbReference>
<evidence type="ECO:0000313" key="3">
    <source>
        <dbReference type="EMBL" id="SVA13116.1"/>
    </source>
</evidence>
<evidence type="ECO:0000256" key="1">
    <source>
        <dbReference type="ARBA" id="ARBA00022801"/>
    </source>
</evidence>
<dbReference type="PANTHER" id="PTHR12147">
    <property type="entry name" value="METALLOPEPTIDASE M28 FAMILY MEMBER"/>
    <property type="match status" value="1"/>
</dbReference>
<feature type="domain" description="Peptidase M28" evidence="2">
    <location>
        <begin position="111"/>
        <end position="328"/>
    </location>
</feature>
<dbReference type="Pfam" id="PF04389">
    <property type="entry name" value="Peptidase_M28"/>
    <property type="match status" value="1"/>
</dbReference>
<gene>
    <name evidence="3" type="ORF">METZ01_LOCUS65970</name>
</gene>
<dbReference type="SUPFAM" id="SSF53187">
    <property type="entry name" value="Zn-dependent exopeptidases"/>
    <property type="match status" value="1"/>
</dbReference>
<dbReference type="Gene3D" id="3.40.630.10">
    <property type="entry name" value="Zn peptidases"/>
    <property type="match status" value="1"/>
</dbReference>
<dbReference type="InterPro" id="IPR001261">
    <property type="entry name" value="ArgE/DapE_CS"/>
</dbReference>
<dbReference type="AlphaFoldDB" id="A0A381TAB4"/>
<dbReference type="PANTHER" id="PTHR12147:SF26">
    <property type="entry name" value="PEPTIDASE M28 DOMAIN-CONTAINING PROTEIN"/>
    <property type="match status" value="1"/>
</dbReference>
<evidence type="ECO:0000259" key="2">
    <source>
        <dbReference type="Pfam" id="PF04389"/>
    </source>
</evidence>
<name>A0A381TAB4_9ZZZZ</name>
<dbReference type="GO" id="GO:0006508">
    <property type="term" value="P:proteolysis"/>
    <property type="evidence" value="ECO:0007669"/>
    <property type="project" value="InterPro"/>
</dbReference>
<dbReference type="InterPro" id="IPR007484">
    <property type="entry name" value="Peptidase_M28"/>
</dbReference>
<sequence length="441" mass="48783">MKLQVPIVIMLLVALLTTAPSSAQGPVIDPQIVEVVRNVSPERLHEYLEALTGFQTRHSLSLSDRTDWGISPAREYILRTMQSFSDRLQVDFDCYQVEPQGRIAQEVELCNVVAVLPGRSNRRVYVSGHYDTVARRIDSGQFDWTRWDNPAPGANDDGSGTVLTMEVARVMAQSGLQFDATLVFIGFVAEEEGLVGASLHSAKAEREGWVIDAVFNNDIVGNTEGGNGIADGRTVRVFSEDPMDSPSRQLARFIRRHAAVYMPGHEVRLIAREDRFGRGGDHTAFNRRGFAGVRFTESRENYSRQHEPEDTLGGVDFEYLAKNARVNAAGVATIALAPPAPNVMEEGNPRLGRGESGYAASMSWETSRGASSYRVVWREAWTPEWQFGIDVGNVTAYVLEDISIDDYVFGVMAIGPNGHESLVSAYTRSPRVRSDIREVGR</sequence>
<organism evidence="3">
    <name type="scientific">marine metagenome</name>
    <dbReference type="NCBI Taxonomy" id="408172"/>
    <lineage>
        <taxon>unclassified sequences</taxon>
        <taxon>metagenomes</taxon>
        <taxon>ecological metagenomes</taxon>
    </lineage>
</organism>
<protein>
    <recommendedName>
        <fullName evidence="2">Peptidase M28 domain-containing protein</fullName>
    </recommendedName>
</protein>
<dbReference type="InterPro" id="IPR045175">
    <property type="entry name" value="M28_fam"/>
</dbReference>
<reference evidence="3" key="1">
    <citation type="submission" date="2018-05" db="EMBL/GenBank/DDBJ databases">
        <authorList>
            <person name="Lanie J.A."/>
            <person name="Ng W.-L."/>
            <person name="Kazmierczak K.M."/>
            <person name="Andrzejewski T.M."/>
            <person name="Davidsen T.M."/>
            <person name="Wayne K.J."/>
            <person name="Tettelin H."/>
            <person name="Glass J.I."/>
            <person name="Rusch D."/>
            <person name="Podicherti R."/>
            <person name="Tsui H.-C.T."/>
            <person name="Winkler M.E."/>
        </authorList>
    </citation>
    <scope>NUCLEOTIDE SEQUENCE</scope>
</reference>